<name>A0A0M3JCS3_ANISI</name>
<dbReference type="EMBL" id="UYRR01009951">
    <property type="protein sequence ID" value="VDK25169.1"/>
    <property type="molecule type" value="Genomic_DNA"/>
</dbReference>
<keyword evidence="3" id="KW-1185">Reference proteome</keyword>
<organism evidence="4">
    <name type="scientific">Anisakis simplex</name>
    <name type="common">Herring worm</name>
    <dbReference type="NCBI Taxonomy" id="6269"/>
    <lineage>
        <taxon>Eukaryota</taxon>
        <taxon>Metazoa</taxon>
        <taxon>Ecdysozoa</taxon>
        <taxon>Nematoda</taxon>
        <taxon>Chromadorea</taxon>
        <taxon>Rhabditida</taxon>
        <taxon>Spirurina</taxon>
        <taxon>Ascaridomorpha</taxon>
        <taxon>Ascaridoidea</taxon>
        <taxon>Anisakidae</taxon>
        <taxon>Anisakis</taxon>
        <taxon>Anisakis simplex complex</taxon>
    </lineage>
</organism>
<reference evidence="2 3" key="2">
    <citation type="submission" date="2018-11" db="EMBL/GenBank/DDBJ databases">
        <authorList>
            <consortium name="Pathogen Informatics"/>
        </authorList>
    </citation>
    <scope>NUCLEOTIDE SEQUENCE [LARGE SCALE GENOMIC DNA]</scope>
</reference>
<evidence type="ECO:0000313" key="4">
    <source>
        <dbReference type="WBParaSite" id="ASIM_0000540601-mRNA-1"/>
    </source>
</evidence>
<evidence type="ECO:0000313" key="2">
    <source>
        <dbReference type="EMBL" id="VDK25169.1"/>
    </source>
</evidence>
<dbReference type="AlphaFoldDB" id="A0A0M3JCS3"/>
<evidence type="ECO:0000313" key="3">
    <source>
        <dbReference type="Proteomes" id="UP000267096"/>
    </source>
</evidence>
<dbReference type="WBParaSite" id="ASIM_0000540601-mRNA-1">
    <property type="protein sequence ID" value="ASIM_0000540601-mRNA-1"/>
    <property type="gene ID" value="ASIM_0000540601"/>
</dbReference>
<sequence length="137" mass="15422">MPARVSWASRMMKKRHWEMVTNDINHVDNLPEPHTNSPQQHNTNSPSPSSPTSSANTSTNSVANCPYLLRHPRREVANQLTTPRHHPQEFQGTNLNSLNPGLSAGLAEPLTPPYTIANNQVCKYYDHNTFDFISYSV</sequence>
<dbReference type="Proteomes" id="UP000267096">
    <property type="component" value="Unassembled WGS sequence"/>
</dbReference>
<feature type="region of interest" description="Disordered" evidence="1">
    <location>
        <begin position="26"/>
        <end position="64"/>
    </location>
</feature>
<protein>
    <submittedName>
        <fullName evidence="2 4">Uncharacterized protein</fullName>
    </submittedName>
</protein>
<gene>
    <name evidence="2" type="ORF">ASIM_LOCUS5210</name>
</gene>
<feature type="compositionally biased region" description="Low complexity" evidence="1">
    <location>
        <begin position="36"/>
        <end position="61"/>
    </location>
</feature>
<reference evidence="4" key="1">
    <citation type="submission" date="2017-02" db="UniProtKB">
        <authorList>
            <consortium name="WormBaseParasite"/>
        </authorList>
    </citation>
    <scope>IDENTIFICATION</scope>
</reference>
<accession>A0A0M3JCS3</accession>
<evidence type="ECO:0000256" key="1">
    <source>
        <dbReference type="SAM" id="MobiDB-lite"/>
    </source>
</evidence>
<proteinExistence type="predicted"/>